<keyword evidence="2" id="KW-1185">Reference proteome</keyword>
<dbReference type="OrthoDB" id="3252971at2759"/>
<dbReference type="AlphaFoldDB" id="A0A0D7A5Y6"/>
<evidence type="ECO:0000313" key="1">
    <source>
        <dbReference type="EMBL" id="KIY45301.1"/>
    </source>
</evidence>
<sequence>MSTGTDAVQNSDCEFRQAGPGIFIRRCIGFEERTAKAGKDLAMFVGGSSAVQVRYRAGGQGFDLRRALASTWTLLRLDAPFMATVTEKTLFHAQQENQATVSSSSQQVAIRFSELTEGKGVMANIEWGEEVARLPPAIAVSLLGKDGIRNAIRQEAAEPAPPAAPGVLTAMDWIPKHAVSGSIAAMIVLRRTAAAKLRDTYKRQGWTLADVLTTMSVVAQLQTALDVSRMKGADYFTDIRAAYEKAPAYIVPIYAVDTPWP</sequence>
<organism evidence="1 2">
    <name type="scientific">Fistulina hepatica ATCC 64428</name>
    <dbReference type="NCBI Taxonomy" id="1128425"/>
    <lineage>
        <taxon>Eukaryota</taxon>
        <taxon>Fungi</taxon>
        <taxon>Dikarya</taxon>
        <taxon>Basidiomycota</taxon>
        <taxon>Agaricomycotina</taxon>
        <taxon>Agaricomycetes</taxon>
        <taxon>Agaricomycetidae</taxon>
        <taxon>Agaricales</taxon>
        <taxon>Fistulinaceae</taxon>
        <taxon>Fistulina</taxon>
    </lineage>
</organism>
<dbReference type="EMBL" id="KN882059">
    <property type="protein sequence ID" value="KIY45301.1"/>
    <property type="molecule type" value="Genomic_DNA"/>
</dbReference>
<evidence type="ECO:0000313" key="2">
    <source>
        <dbReference type="Proteomes" id="UP000054144"/>
    </source>
</evidence>
<dbReference type="Proteomes" id="UP000054144">
    <property type="component" value="Unassembled WGS sequence"/>
</dbReference>
<proteinExistence type="predicted"/>
<accession>A0A0D7A5Y6</accession>
<name>A0A0D7A5Y6_9AGAR</name>
<gene>
    <name evidence="1" type="ORF">FISHEDRAFT_61297</name>
</gene>
<protein>
    <submittedName>
        <fullName evidence="1">Uncharacterized protein</fullName>
    </submittedName>
</protein>
<reference evidence="1 2" key="1">
    <citation type="journal article" date="2015" name="Fungal Genet. Biol.">
        <title>Evolution of novel wood decay mechanisms in Agaricales revealed by the genome sequences of Fistulina hepatica and Cylindrobasidium torrendii.</title>
        <authorList>
            <person name="Floudas D."/>
            <person name="Held B.W."/>
            <person name="Riley R."/>
            <person name="Nagy L.G."/>
            <person name="Koehler G."/>
            <person name="Ransdell A.S."/>
            <person name="Younus H."/>
            <person name="Chow J."/>
            <person name="Chiniquy J."/>
            <person name="Lipzen A."/>
            <person name="Tritt A."/>
            <person name="Sun H."/>
            <person name="Haridas S."/>
            <person name="LaButti K."/>
            <person name="Ohm R.A."/>
            <person name="Kues U."/>
            <person name="Blanchette R.A."/>
            <person name="Grigoriev I.V."/>
            <person name="Minto R.E."/>
            <person name="Hibbett D.S."/>
        </authorList>
    </citation>
    <scope>NUCLEOTIDE SEQUENCE [LARGE SCALE GENOMIC DNA]</scope>
    <source>
        <strain evidence="1 2">ATCC 64428</strain>
    </source>
</reference>